<dbReference type="RefSeq" id="XP_026188670.1">
    <property type="nucleotide sequence ID" value="XM_026332885.1"/>
</dbReference>
<dbReference type="InterPro" id="IPR041075">
    <property type="entry name" value="NOD1/2_WH"/>
</dbReference>
<accession>A0A3Q3L439</accession>
<keyword evidence="16" id="KW-1185">Reference proteome</keyword>
<dbReference type="InterPro" id="IPR050637">
    <property type="entry name" value="NLRP_innate_immun_reg"/>
</dbReference>
<keyword evidence="11" id="KW-1271">Inflammasome</keyword>
<keyword evidence="10" id="KW-0395">Inflammatory response</keyword>
<dbReference type="InterPro" id="IPR029495">
    <property type="entry name" value="NACHT-assoc"/>
</dbReference>
<dbReference type="GO" id="GO:0061702">
    <property type="term" value="C:canonical inflammasome complex"/>
    <property type="evidence" value="ECO:0007669"/>
    <property type="project" value="UniProtKB-SubCell"/>
</dbReference>
<dbReference type="GeneTree" id="ENSGT01150000286911"/>
<dbReference type="PROSITE" id="PS50837">
    <property type="entry name" value="NACHT"/>
    <property type="match status" value="1"/>
</dbReference>
<dbReference type="GO" id="GO:0042981">
    <property type="term" value="P:regulation of apoptotic process"/>
    <property type="evidence" value="ECO:0007669"/>
    <property type="project" value="InterPro"/>
</dbReference>
<dbReference type="SMART" id="SM01288">
    <property type="entry name" value="FISNA"/>
    <property type="match status" value="1"/>
</dbReference>
<keyword evidence="7" id="KW-0067">ATP-binding</keyword>
<dbReference type="SMART" id="SM00114">
    <property type="entry name" value="CARD"/>
    <property type="match status" value="1"/>
</dbReference>
<dbReference type="InterPro" id="IPR041267">
    <property type="entry name" value="NLRP_HD2"/>
</dbReference>
<dbReference type="GO" id="GO:0006954">
    <property type="term" value="P:inflammatory response"/>
    <property type="evidence" value="ECO:0007669"/>
    <property type="project" value="UniProtKB-KW"/>
</dbReference>
<dbReference type="InterPro" id="IPR027417">
    <property type="entry name" value="P-loop_NTPase"/>
</dbReference>
<evidence type="ECO:0000256" key="3">
    <source>
        <dbReference type="ARBA" id="ARBA00022588"/>
    </source>
</evidence>
<dbReference type="SUPFAM" id="SSF52540">
    <property type="entry name" value="P-loop containing nucleoside triphosphate hydrolases"/>
    <property type="match status" value="1"/>
</dbReference>
<dbReference type="GO" id="GO:0005524">
    <property type="term" value="F:ATP binding"/>
    <property type="evidence" value="ECO:0007669"/>
    <property type="project" value="UniProtKB-KW"/>
</dbReference>
<evidence type="ECO:0000259" key="13">
    <source>
        <dbReference type="PROSITE" id="PS50209"/>
    </source>
</evidence>
<keyword evidence="9" id="KW-0391">Immunity</keyword>
<keyword evidence="6" id="KW-0378">Hydrolase</keyword>
<dbReference type="InParanoid" id="A0A3Q3L439"/>
<keyword evidence="5" id="KW-0547">Nucleotide-binding</keyword>
<dbReference type="STRING" id="205130.ENSMAMP00000008638"/>
<keyword evidence="3" id="KW-0399">Innate immunity</keyword>
<dbReference type="OrthoDB" id="120976at2759"/>
<evidence type="ECO:0000256" key="11">
    <source>
        <dbReference type="ARBA" id="ARBA00023233"/>
    </source>
</evidence>
<feature type="region of interest" description="Disordered" evidence="12">
    <location>
        <begin position="86"/>
        <end position="112"/>
    </location>
</feature>
<reference evidence="15" key="1">
    <citation type="submission" date="2025-08" db="UniProtKB">
        <authorList>
            <consortium name="Ensembl"/>
        </authorList>
    </citation>
    <scope>IDENTIFICATION</scope>
</reference>
<evidence type="ECO:0000256" key="10">
    <source>
        <dbReference type="ARBA" id="ARBA00023198"/>
    </source>
</evidence>
<dbReference type="InterPro" id="IPR032675">
    <property type="entry name" value="LRR_dom_sf"/>
</dbReference>
<dbReference type="Pfam" id="PF00619">
    <property type="entry name" value="CARD"/>
    <property type="match status" value="1"/>
</dbReference>
<evidence type="ECO:0000256" key="9">
    <source>
        <dbReference type="ARBA" id="ARBA00022859"/>
    </source>
</evidence>
<dbReference type="Gene3D" id="3.80.10.10">
    <property type="entry name" value="Ribonuclease Inhibitor"/>
    <property type="match status" value="1"/>
</dbReference>
<dbReference type="SUPFAM" id="SSF52047">
    <property type="entry name" value="RNI-like"/>
    <property type="match status" value="1"/>
</dbReference>
<name>A0A3Q3L439_9TELE</name>
<evidence type="ECO:0000256" key="6">
    <source>
        <dbReference type="ARBA" id="ARBA00022801"/>
    </source>
</evidence>
<dbReference type="GeneID" id="113145796"/>
<feature type="domain" description="CARD" evidence="13">
    <location>
        <begin position="12"/>
        <end position="80"/>
    </location>
</feature>
<dbReference type="Pfam" id="PF17779">
    <property type="entry name" value="WHD_NOD2"/>
    <property type="match status" value="1"/>
</dbReference>
<dbReference type="SUPFAM" id="SSF47986">
    <property type="entry name" value="DEATH domain"/>
    <property type="match status" value="1"/>
</dbReference>
<dbReference type="PANTHER" id="PTHR45690:SF19">
    <property type="entry name" value="NACHT, LRR AND PYD DOMAINS-CONTAINING PROTEIN 3"/>
    <property type="match status" value="1"/>
</dbReference>
<keyword evidence="2" id="KW-0963">Cytoplasm</keyword>
<dbReference type="InterPro" id="IPR001315">
    <property type="entry name" value="CARD"/>
</dbReference>
<dbReference type="CDD" id="cd01671">
    <property type="entry name" value="CARD"/>
    <property type="match status" value="1"/>
</dbReference>
<evidence type="ECO:0000256" key="1">
    <source>
        <dbReference type="ARBA" id="ARBA00004110"/>
    </source>
</evidence>
<reference evidence="15" key="2">
    <citation type="submission" date="2025-09" db="UniProtKB">
        <authorList>
            <consortium name="Ensembl"/>
        </authorList>
    </citation>
    <scope>IDENTIFICATION</scope>
</reference>
<dbReference type="InterPro" id="IPR011029">
    <property type="entry name" value="DEATH-like_dom_sf"/>
</dbReference>
<dbReference type="PROSITE" id="PS50209">
    <property type="entry name" value="CARD"/>
    <property type="match status" value="1"/>
</dbReference>
<keyword evidence="4" id="KW-0677">Repeat</keyword>
<dbReference type="GO" id="GO:0045087">
    <property type="term" value="P:innate immune response"/>
    <property type="evidence" value="ECO:0007669"/>
    <property type="project" value="UniProtKB-KW"/>
</dbReference>
<comment type="subcellular location">
    <subcellularLocation>
        <location evidence="1">Inflammasome</location>
    </subcellularLocation>
</comment>
<evidence type="ECO:0000259" key="14">
    <source>
        <dbReference type="PROSITE" id="PS50837"/>
    </source>
</evidence>
<sequence>MVENDSCNSCLKTIRILRVSLVDELEGQINSLLEVLVRQEVFTRDDREEVLCQPGPRARVRKVLDILECKGEEAAKTFLSIRSNYQQEAETHSKEDNPGQPQSAEYDKVKQKHKDVLRRRSESMLFYNTRHGEKILFAEHYVNLLLVDGHQGLEIKRHEVLTFGQKRLSLQQKSAVQRNITPAELFSSTNGNRPVKKVLVTGVAGIGKTILVQKVLFDFGRNKGHLEFDFIIHMTFRDLNLIDRPTNLREMILRKNRHLAKELDNILENESKLLIILDGFDEFKHYRRCDVDVFVTELDEDAEVVEIFGSLMQGELLPNASVLLTSRPAAMTHIPVGCIDRFALIAGFSLAEVEDFFFCYFQDSALAKQKFAVVSANELMLTLCYIPAFCHIVCCILKEGNNLCGESPKTMTDIYVQYLVALLRSHTQARAETFLQDPRTGASQQLSDVVLKLGGLAFQKLMDHQTLFYSSDREVAALEDCSLVSTFLDKTVAQEPGCTEEVYSFVHLTVQEFFAAVYCAMTDHPLPDAPQHTASLTEETRNGHLDLFNRFLSGVLSERNSNLLLRQVGLCCRKEKVLAYRQRIIRELTVLCENGAHVLNHLHCLFEQQDSSLAQGLELKTLRVNVSDEILSQMDYNVIKYFLNLTEGKLSELDLTGTGVSCEVLRDIQPLLLGCESLWLGENNLDMDTVQVIAAVLQESDNIIHLGVGWSNIGDEELLALCSAIRIKKKLQELWMEGNQVSYRGLLSLTDLTPVPLKRVVAIWNDLTDRDPELLSTQQSITVNFTDDEMWEAWGNWVLKRCEVSSNEKLVMVLHKVCNISVGCLEVRWVKTFYEKLSQFIKHRIELCTEDDDVCKKLKMYESILNR</sequence>
<evidence type="ECO:0000256" key="8">
    <source>
        <dbReference type="ARBA" id="ARBA00022843"/>
    </source>
</evidence>
<dbReference type="Pfam" id="PF14484">
    <property type="entry name" value="FISNA"/>
    <property type="match status" value="1"/>
</dbReference>
<dbReference type="Pfam" id="PF05729">
    <property type="entry name" value="NACHT"/>
    <property type="match status" value="1"/>
</dbReference>
<keyword evidence="8" id="KW-0832">Ubl conjugation</keyword>
<dbReference type="Ensembl" id="ENSMAMT00000008863.2">
    <property type="protein sequence ID" value="ENSMAMP00000008638.1"/>
    <property type="gene ID" value="ENSMAMG00000005846.2"/>
</dbReference>
<dbReference type="PANTHER" id="PTHR45690">
    <property type="entry name" value="NACHT, LRR AND PYD DOMAINS-CONTAINING PROTEIN 12"/>
    <property type="match status" value="1"/>
</dbReference>
<evidence type="ECO:0000256" key="12">
    <source>
        <dbReference type="SAM" id="MobiDB-lite"/>
    </source>
</evidence>
<organism evidence="15 16">
    <name type="scientific">Mastacembelus armatus</name>
    <name type="common">zig-zag eel</name>
    <dbReference type="NCBI Taxonomy" id="205130"/>
    <lineage>
        <taxon>Eukaryota</taxon>
        <taxon>Metazoa</taxon>
        <taxon>Chordata</taxon>
        <taxon>Craniata</taxon>
        <taxon>Vertebrata</taxon>
        <taxon>Euteleostomi</taxon>
        <taxon>Actinopterygii</taxon>
        <taxon>Neopterygii</taxon>
        <taxon>Teleostei</taxon>
        <taxon>Neoteleostei</taxon>
        <taxon>Acanthomorphata</taxon>
        <taxon>Anabantaria</taxon>
        <taxon>Synbranchiformes</taxon>
        <taxon>Mastacembelidae</taxon>
        <taxon>Mastacembelus</taxon>
    </lineage>
</organism>
<evidence type="ECO:0000313" key="16">
    <source>
        <dbReference type="Proteomes" id="UP000261640"/>
    </source>
</evidence>
<dbReference type="Gene3D" id="3.40.50.300">
    <property type="entry name" value="P-loop containing nucleotide triphosphate hydrolases"/>
    <property type="match status" value="1"/>
</dbReference>
<proteinExistence type="predicted"/>
<dbReference type="Proteomes" id="UP000261640">
    <property type="component" value="Unplaced"/>
</dbReference>
<evidence type="ECO:0000313" key="15">
    <source>
        <dbReference type="Ensembl" id="ENSMAMP00000008638.1"/>
    </source>
</evidence>
<evidence type="ECO:0000256" key="5">
    <source>
        <dbReference type="ARBA" id="ARBA00022741"/>
    </source>
</evidence>
<dbReference type="Pfam" id="PF17776">
    <property type="entry name" value="NLRC4_HD2"/>
    <property type="match status" value="1"/>
</dbReference>
<feature type="domain" description="NACHT" evidence="14">
    <location>
        <begin position="196"/>
        <end position="330"/>
    </location>
</feature>
<protein>
    <submittedName>
        <fullName evidence="15">NACHT, LRR and PYD domains-containing protein 3-like</fullName>
    </submittedName>
</protein>
<dbReference type="AlphaFoldDB" id="A0A3Q3L439"/>
<evidence type="ECO:0000256" key="4">
    <source>
        <dbReference type="ARBA" id="ARBA00022737"/>
    </source>
</evidence>
<dbReference type="InterPro" id="IPR007111">
    <property type="entry name" value="NACHT_NTPase"/>
</dbReference>
<evidence type="ECO:0000256" key="7">
    <source>
        <dbReference type="ARBA" id="ARBA00022840"/>
    </source>
</evidence>
<dbReference type="Gene3D" id="1.10.533.10">
    <property type="entry name" value="Death Domain, Fas"/>
    <property type="match status" value="1"/>
</dbReference>
<evidence type="ECO:0000256" key="2">
    <source>
        <dbReference type="ARBA" id="ARBA00022490"/>
    </source>
</evidence>